<dbReference type="RefSeq" id="WP_167449742.1">
    <property type="nucleotide sequence ID" value="NZ_CP069516.1"/>
</dbReference>
<name>A0ABS1Y8W8_9CORY</name>
<evidence type="ECO:0000313" key="1">
    <source>
        <dbReference type="EMBL" id="MBM0244824.1"/>
    </source>
</evidence>
<keyword evidence="2" id="KW-1185">Reference proteome</keyword>
<sequence length="47" mass="4997">MHICSTPASHTVTHHRLGDVCDYFCDPVGPQITGPVLGALHQTNPDG</sequence>
<accession>A0ABS1Y8W8</accession>
<comment type="caution">
    <text evidence="1">The sequence shown here is derived from an EMBL/GenBank/DDBJ whole genome shotgun (WGS) entry which is preliminary data.</text>
</comment>
<proteinExistence type="predicted"/>
<evidence type="ECO:0000313" key="2">
    <source>
        <dbReference type="Proteomes" id="UP001518680"/>
    </source>
</evidence>
<gene>
    <name evidence="1" type="ORF">GWO63_011410</name>
</gene>
<protein>
    <submittedName>
        <fullName evidence="1">Uncharacterized protein</fullName>
    </submittedName>
</protein>
<dbReference type="GeneID" id="92746562"/>
<dbReference type="Proteomes" id="UP001518680">
    <property type="component" value="Unassembled WGS sequence"/>
</dbReference>
<reference evidence="1 2" key="1">
    <citation type="submission" date="2021-01" db="EMBL/GenBank/DDBJ databases">
        <title>Complete genome sequences of Corynebacterium macginleyi strains isolated from infectious keratitis.</title>
        <authorList>
            <person name="Sagerfors S."/>
            <person name="Poehlein A."/>
            <person name="Soderquist B."/>
            <person name="Bruggemann H."/>
        </authorList>
    </citation>
    <scope>NUCLEOTIDE SEQUENCE [LARGE SCALE GENOMIC DNA]</scope>
    <source>
        <strain evidence="1 2">12T220</strain>
    </source>
</reference>
<dbReference type="EMBL" id="JAACBX020000002">
    <property type="protein sequence ID" value="MBM0244824.1"/>
    <property type="molecule type" value="Genomic_DNA"/>
</dbReference>
<organism evidence="1 2">
    <name type="scientific">Corynebacterium macginleyi</name>
    <dbReference type="NCBI Taxonomy" id="38290"/>
    <lineage>
        <taxon>Bacteria</taxon>
        <taxon>Bacillati</taxon>
        <taxon>Actinomycetota</taxon>
        <taxon>Actinomycetes</taxon>
        <taxon>Mycobacteriales</taxon>
        <taxon>Corynebacteriaceae</taxon>
        <taxon>Corynebacterium</taxon>
    </lineage>
</organism>